<accession>A0A1I4NCP8</accession>
<name>A0A1I4NCP8_9PROT</name>
<dbReference type="SUPFAM" id="SSF48576">
    <property type="entry name" value="Terpenoid synthases"/>
    <property type="match status" value="1"/>
</dbReference>
<dbReference type="PROSITE" id="PS01044">
    <property type="entry name" value="SQUALEN_PHYTOEN_SYN_1"/>
    <property type="match status" value="1"/>
</dbReference>
<dbReference type="InterPro" id="IPR033904">
    <property type="entry name" value="Trans_IPPS_HH"/>
</dbReference>
<dbReference type="Pfam" id="PF00494">
    <property type="entry name" value="SQS_PSY"/>
    <property type="match status" value="1"/>
</dbReference>
<dbReference type="PANTHER" id="PTHR11626:SF2">
    <property type="entry name" value="SQUALENE SYNTHASE"/>
    <property type="match status" value="1"/>
</dbReference>
<dbReference type="InterPro" id="IPR002060">
    <property type="entry name" value="Squ/phyt_synthse"/>
</dbReference>
<evidence type="ECO:0000313" key="2">
    <source>
        <dbReference type="EMBL" id="SFM13077.1"/>
    </source>
</evidence>
<reference evidence="2 3" key="1">
    <citation type="submission" date="2016-10" db="EMBL/GenBank/DDBJ databases">
        <authorList>
            <person name="de Groot N.N."/>
        </authorList>
    </citation>
    <scope>NUCLEOTIDE SEQUENCE [LARGE SCALE GENOMIC DNA]</scope>
    <source>
        <strain evidence="2 3">Nm146</strain>
    </source>
</reference>
<dbReference type="Proteomes" id="UP000199561">
    <property type="component" value="Unassembled WGS sequence"/>
</dbReference>
<dbReference type="EMBL" id="FOUF01000007">
    <property type="protein sequence ID" value="SFM13077.1"/>
    <property type="molecule type" value="Genomic_DNA"/>
</dbReference>
<dbReference type="GO" id="GO:0045338">
    <property type="term" value="P:farnesyl diphosphate metabolic process"/>
    <property type="evidence" value="ECO:0007669"/>
    <property type="project" value="InterPro"/>
</dbReference>
<keyword evidence="1 2" id="KW-0808">Transferase</keyword>
<dbReference type="PANTHER" id="PTHR11626">
    <property type="entry name" value="FARNESYL-DIPHOSPHATE FARNESYLTRANSFERASE"/>
    <property type="match status" value="1"/>
</dbReference>
<protein>
    <submittedName>
        <fullName evidence="2">Farnesyl-diphosphate farnesyltransferase</fullName>
    </submittedName>
</protein>
<dbReference type="SFLD" id="SFLDG01018">
    <property type="entry name" value="Squalene/Phytoene_Synthase_Lik"/>
    <property type="match status" value="1"/>
</dbReference>
<proteinExistence type="predicted"/>
<organism evidence="2 3">
    <name type="scientific">Nitrosomonas nitrosa</name>
    <dbReference type="NCBI Taxonomy" id="52442"/>
    <lineage>
        <taxon>Bacteria</taxon>
        <taxon>Pseudomonadati</taxon>
        <taxon>Pseudomonadota</taxon>
        <taxon>Betaproteobacteria</taxon>
        <taxon>Nitrosomonadales</taxon>
        <taxon>Nitrosomonadaceae</taxon>
        <taxon>Nitrosomonas</taxon>
    </lineage>
</organism>
<dbReference type="STRING" id="52442.SAMN05421880_10751"/>
<dbReference type="GO" id="GO:0016117">
    <property type="term" value="P:carotenoid biosynthetic process"/>
    <property type="evidence" value="ECO:0007669"/>
    <property type="project" value="UniProtKB-ARBA"/>
</dbReference>
<dbReference type="InterPro" id="IPR019845">
    <property type="entry name" value="Squalene/phytoene_synthase_CS"/>
</dbReference>
<evidence type="ECO:0000256" key="1">
    <source>
        <dbReference type="ARBA" id="ARBA00022679"/>
    </source>
</evidence>
<dbReference type="CDD" id="cd00683">
    <property type="entry name" value="Trans_IPPS_HH"/>
    <property type="match status" value="1"/>
</dbReference>
<gene>
    <name evidence="2" type="ORF">SAMN05421880_10751</name>
</gene>
<dbReference type="SFLD" id="SFLDS00005">
    <property type="entry name" value="Isoprenoid_Synthase_Type_I"/>
    <property type="match status" value="1"/>
</dbReference>
<dbReference type="GO" id="GO:0051996">
    <property type="term" value="F:squalene synthase [NAD(P)H] activity"/>
    <property type="evidence" value="ECO:0007669"/>
    <property type="project" value="InterPro"/>
</dbReference>
<evidence type="ECO:0000313" key="3">
    <source>
        <dbReference type="Proteomes" id="UP000199561"/>
    </source>
</evidence>
<keyword evidence="3" id="KW-1185">Reference proteome</keyword>
<dbReference type="AlphaFoldDB" id="A0A1I4NCP8"/>
<sequence>MTTSYQVMTIPTNIEDRNYQDRILQDVSRTFALTIPQLPPSLYPVIGNAYLLCRIVDTVEDDNGLSSEQTRKFTDMFIRVVSGEIPAEAFAEALYPLLSTHTIPAEHDLIKNTPAVIRITHSFNATQRNALERCVRIMGQGMADYQDCESLAGLKDLAALDRYCYHVAGVVGEMLTELFSDYSDEIGRNKQTLMALSVSFGQGLQMTNILKDIWEDRKRGACWLPQDIFREQGFDLADLRPGISDPRFHQGLAVLIGIAKAHLRNALTYTCMIPSKEAGIRRFCLWALGMAVLTLNKINRNRNFDEGNQVKISRQSVKATVLLTSLLARQDWALEKVFAWTSRQLPEVDILGKKV</sequence>
<dbReference type="Gene3D" id="1.10.600.10">
    <property type="entry name" value="Farnesyl Diphosphate Synthase"/>
    <property type="match status" value="1"/>
</dbReference>
<dbReference type="InterPro" id="IPR044844">
    <property type="entry name" value="Trans_IPPS_euk-type"/>
</dbReference>
<dbReference type="InterPro" id="IPR008949">
    <property type="entry name" value="Isoprenoid_synthase_dom_sf"/>
</dbReference>